<dbReference type="RefSeq" id="WP_265581652.1">
    <property type="nucleotide sequence ID" value="NZ_CP036172.1"/>
</dbReference>
<accession>A0A8A3S3Z2</accession>
<sequence>MYDRSWPAILAVVALLCGAVLFAGCTGTDGGEELNETPGGTVNETPAAGVTGTGTITYIDLEGGFYGIVADDGARYLPLDLDEAFQQDGLKVRFTLEPAEDVMTIQQWGRPVHVVSIEEI</sequence>
<reference evidence="1" key="2">
    <citation type="submission" date="2019-02" db="EMBL/GenBank/DDBJ databases">
        <authorList>
            <person name="Chen S.-C."/>
            <person name="Chien H.-H."/>
            <person name="Lai M.-C."/>
        </authorList>
    </citation>
    <scope>NUCLEOTIDE SEQUENCE</scope>
    <source>
        <strain evidence="1">N2F9704</strain>
    </source>
</reference>
<evidence type="ECO:0000313" key="1">
    <source>
        <dbReference type="EMBL" id="QSZ66324.1"/>
    </source>
</evidence>
<dbReference type="EMBL" id="CP036172">
    <property type="protein sequence ID" value="QSZ66324.1"/>
    <property type="molecule type" value="Genomic_DNA"/>
</dbReference>
<dbReference type="PROSITE" id="PS51257">
    <property type="entry name" value="PROKAR_LIPOPROTEIN"/>
    <property type="match status" value="1"/>
</dbReference>
<protein>
    <submittedName>
        <fullName evidence="1">Uncharacterized protein</fullName>
    </submittedName>
</protein>
<organism evidence="1 2">
    <name type="scientific">Methanofollis aquaemaris</name>
    <dbReference type="NCBI Taxonomy" id="126734"/>
    <lineage>
        <taxon>Archaea</taxon>
        <taxon>Methanobacteriati</taxon>
        <taxon>Methanobacteriota</taxon>
        <taxon>Stenosarchaea group</taxon>
        <taxon>Methanomicrobia</taxon>
        <taxon>Methanomicrobiales</taxon>
        <taxon>Methanomicrobiaceae</taxon>
        <taxon>Methanofollis</taxon>
    </lineage>
</organism>
<keyword evidence="2" id="KW-1185">Reference proteome</keyword>
<dbReference type="KEGG" id="maqe:RJ40_01815"/>
<name>A0A8A3S3Z2_9EURY</name>
<reference evidence="1" key="1">
    <citation type="journal article" date="2001" name="Int. J. Syst. Evol. Microbiol.">
        <title>Methanofollis aquaemaris sp. nov., a methanogen isolated from an aquaculture fish pond.</title>
        <authorList>
            <person name="Lai M.C."/>
            <person name="Chen S.C."/>
        </authorList>
    </citation>
    <scope>NUCLEOTIDE SEQUENCE</scope>
    <source>
        <strain evidence="1">N2F9704</strain>
    </source>
</reference>
<proteinExistence type="predicted"/>
<dbReference type="Proteomes" id="UP001042704">
    <property type="component" value="Chromosome"/>
</dbReference>
<gene>
    <name evidence="1" type="ORF">RJ40_01815</name>
</gene>
<dbReference type="GeneID" id="76423054"/>
<evidence type="ECO:0000313" key="2">
    <source>
        <dbReference type="Proteomes" id="UP001042704"/>
    </source>
</evidence>
<dbReference type="AlphaFoldDB" id="A0A8A3S3Z2"/>